<evidence type="ECO:0000259" key="13">
    <source>
        <dbReference type="Pfam" id="PF10502"/>
    </source>
</evidence>
<dbReference type="Proteomes" id="UP000288024">
    <property type="component" value="Unassembled WGS sequence"/>
</dbReference>
<feature type="transmembrane region" description="Helical" evidence="12">
    <location>
        <begin position="35"/>
        <end position="55"/>
    </location>
</feature>
<evidence type="ECO:0000256" key="11">
    <source>
        <dbReference type="PIRSR" id="PIRSR600223-1"/>
    </source>
</evidence>
<evidence type="ECO:0000256" key="5">
    <source>
        <dbReference type="ARBA" id="ARBA00022475"/>
    </source>
</evidence>
<protein>
    <recommendedName>
        <fullName evidence="4 12">Signal peptidase I</fullName>
        <ecNumber evidence="4 12">3.4.21.89</ecNumber>
    </recommendedName>
</protein>
<keyword evidence="6 12" id="KW-0645">Protease</keyword>
<dbReference type="PROSITE" id="PS00761">
    <property type="entry name" value="SPASE_I_3"/>
    <property type="match status" value="1"/>
</dbReference>
<dbReference type="Gene3D" id="2.10.109.10">
    <property type="entry name" value="Umud Fragment, subunit A"/>
    <property type="match status" value="1"/>
</dbReference>
<comment type="caution">
    <text evidence="14">The sequence shown here is derived from an EMBL/GenBank/DDBJ whole genome shotgun (WGS) entry which is preliminary data.</text>
</comment>
<dbReference type="GO" id="GO:0009003">
    <property type="term" value="F:signal peptidase activity"/>
    <property type="evidence" value="ECO:0007669"/>
    <property type="project" value="UniProtKB-EC"/>
</dbReference>
<evidence type="ECO:0000313" key="14">
    <source>
        <dbReference type="EMBL" id="RVT66991.1"/>
    </source>
</evidence>
<feature type="active site" evidence="11">
    <location>
        <position position="96"/>
    </location>
</feature>
<dbReference type="Pfam" id="PF10502">
    <property type="entry name" value="Peptidase_S26"/>
    <property type="match status" value="1"/>
</dbReference>
<dbReference type="PRINTS" id="PR00727">
    <property type="entry name" value="LEADERPTASE"/>
</dbReference>
<dbReference type="SUPFAM" id="SSF51306">
    <property type="entry name" value="LexA/Signal peptidase"/>
    <property type="match status" value="1"/>
</dbReference>
<dbReference type="InterPro" id="IPR036286">
    <property type="entry name" value="LexA/Signal_pep-like_sf"/>
</dbReference>
<evidence type="ECO:0000256" key="4">
    <source>
        <dbReference type="ARBA" id="ARBA00013208"/>
    </source>
</evidence>
<dbReference type="EC" id="3.4.21.89" evidence="4 12"/>
<dbReference type="InterPro" id="IPR019757">
    <property type="entry name" value="Pept_S26A_signal_pept_1_Lys-AS"/>
</dbReference>
<dbReference type="PANTHER" id="PTHR43390:SF8">
    <property type="entry name" value="SIGNAL PEPTIDASE I"/>
    <property type="match status" value="1"/>
</dbReference>
<dbReference type="CDD" id="cd06530">
    <property type="entry name" value="S26_SPase_I"/>
    <property type="match status" value="1"/>
</dbReference>
<comment type="similarity">
    <text evidence="3 12">Belongs to the peptidase S26 family.</text>
</comment>
<gene>
    <name evidence="14" type="primary">lepB</name>
    <name evidence="14" type="ORF">EM808_00440</name>
</gene>
<dbReference type="EMBL" id="RZTZ01000001">
    <property type="protein sequence ID" value="RVT66991.1"/>
    <property type="molecule type" value="Genomic_DNA"/>
</dbReference>
<evidence type="ECO:0000256" key="10">
    <source>
        <dbReference type="ARBA" id="ARBA00023136"/>
    </source>
</evidence>
<comment type="catalytic activity">
    <reaction evidence="1 12">
        <text>Cleavage of hydrophobic, N-terminal signal or leader sequences from secreted and periplasmic proteins.</text>
        <dbReference type="EC" id="3.4.21.89"/>
    </reaction>
</comment>
<dbReference type="InterPro" id="IPR019758">
    <property type="entry name" value="Pept_S26A_signal_pept_1_CS"/>
</dbReference>
<organism evidence="14 15">
    <name type="scientific">Niallia taxi</name>
    <dbReference type="NCBI Taxonomy" id="2499688"/>
    <lineage>
        <taxon>Bacteria</taxon>
        <taxon>Bacillati</taxon>
        <taxon>Bacillota</taxon>
        <taxon>Bacilli</taxon>
        <taxon>Bacillales</taxon>
        <taxon>Bacillaceae</taxon>
        <taxon>Niallia</taxon>
    </lineage>
</organism>
<evidence type="ECO:0000256" key="9">
    <source>
        <dbReference type="ARBA" id="ARBA00022989"/>
    </source>
</evidence>
<dbReference type="GO" id="GO:0005886">
    <property type="term" value="C:plasma membrane"/>
    <property type="evidence" value="ECO:0007669"/>
    <property type="project" value="UniProtKB-SubCell"/>
</dbReference>
<dbReference type="AlphaFoldDB" id="A0A437KFC1"/>
<evidence type="ECO:0000256" key="8">
    <source>
        <dbReference type="ARBA" id="ARBA00022801"/>
    </source>
</evidence>
<evidence type="ECO:0000256" key="2">
    <source>
        <dbReference type="ARBA" id="ARBA00004401"/>
    </source>
</evidence>
<keyword evidence="9 12" id="KW-1133">Transmembrane helix</keyword>
<evidence type="ECO:0000256" key="1">
    <source>
        <dbReference type="ARBA" id="ARBA00000677"/>
    </source>
</evidence>
<evidence type="ECO:0000256" key="6">
    <source>
        <dbReference type="ARBA" id="ARBA00022670"/>
    </source>
</evidence>
<keyword evidence="10 12" id="KW-0472">Membrane</keyword>
<dbReference type="NCBIfam" id="TIGR02227">
    <property type="entry name" value="sigpep_I_bact"/>
    <property type="match status" value="1"/>
</dbReference>
<feature type="domain" description="Peptidase S26" evidence="13">
    <location>
        <begin position="30"/>
        <end position="195"/>
    </location>
</feature>
<keyword evidence="7 12" id="KW-0812">Transmembrane</keyword>
<evidence type="ECO:0000256" key="7">
    <source>
        <dbReference type="ARBA" id="ARBA00022692"/>
    </source>
</evidence>
<dbReference type="InterPro" id="IPR000223">
    <property type="entry name" value="Pept_S26A_signal_pept_1"/>
</dbReference>
<dbReference type="InterPro" id="IPR019533">
    <property type="entry name" value="Peptidase_S26"/>
</dbReference>
<reference evidence="14 15" key="1">
    <citation type="submission" date="2019-01" db="EMBL/GenBank/DDBJ databases">
        <title>Bacillus sp. M5HDSG1-1, whole genome shotgun sequence.</title>
        <authorList>
            <person name="Tuo L."/>
        </authorList>
    </citation>
    <scope>NUCLEOTIDE SEQUENCE [LARGE SCALE GENOMIC DNA]</scope>
    <source>
        <strain evidence="14 15">M5HDSG1-1</strain>
    </source>
</reference>
<dbReference type="FunFam" id="2.10.109.10:FF:000008">
    <property type="entry name" value="Signal peptidase I"/>
    <property type="match status" value="1"/>
</dbReference>
<feature type="active site" evidence="11">
    <location>
        <position position="59"/>
    </location>
</feature>
<evidence type="ECO:0000256" key="3">
    <source>
        <dbReference type="ARBA" id="ARBA00009370"/>
    </source>
</evidence>
<evidence type="ECO:0000313" key="15">
    <source>
        <dbReference type="Proteomes" id="UP000288024"/>
    </source>
</evidence>
<keyword evidence="5" id="KW-1003">Cell membrane</keyword>
<keyword evidence="15" id="KW-1185">Reference proteome</keyword>
<dbReference type="GO" id="GO:0006465">
    <property type="term" value="P:signal peptide processing"/>
    <property type="evidence" value="ECO:0007669"/>
    <property type="project" value="InterPro"/>
</dbReference>
<accession>A0A437KFC1</accession>
<evidence type="ECO:0000256" key="12">
    <source>
        <dbReference type="RuleBase" id="RU362042"/>
    </source>
</evidence>
<keyword evidence="8 12" id="KW-0378">Hydrolase</keyword>
<dbReference type="GO" id="GO:0004252">
    <property type="term" value="F:serine-type endopeptidase activity"/>
    <property type="evidence" value="ECO:0007669"/>
    <property type="project" value="InterPro"/>
</dbReference>
<dbReference type="PROSITE" id="PS00760">
    <property type="entry name" value="SPASE_I_2"/>
    <property type="match status" value="1"/>
</dbReference>
<comment type="subcellular location">
    <subcellularLocation>
        <location evidence="2">Cell membrane</location>
        <topology evidence="2">Single-pass type II membrane protein</topology>
    </subcellularLocation>
    <subcellularLocation>
        <location evidence="12">Membrane</location>
        <topology evidence="12">Single-pass type II membrane protein</topology>
    </subcellularLocation>
</comment>
<name>A0A437KFC1_9BACI</name>
<proteinExistence type="inferred from homology"/>
<dbReference type="PANTHER" id="PTHR43390">
    <property type="entry name" value="SIGNAL PEPTIDASE I"/>
    <property type="match status" value="1"/>
</dbReference>
<sequence length="204" mass="23340">MPLNGTILGVNRRIKGSDRLKNLLNNENYEWLKSVMFAIAAVLVIRLFIFVPIIVDGESMKSSLDNGDRMIVTKVGTVKRFDIIVFHANEKEDYIKRVIGLPGDKIAYKNDTLYINGKAYEEPYLENNKQELRKLYRSGVLLTENFTLTNLLGYERVPKNTFFVLGDNRRNSTDSRVIGFVPANKVVGTTNIVYWPIKNIHLVN</sequence>